<sequence>MVRSTPVDRDGATQIKWDGLKFKILGVAQDEAPPLESGVGEISPEGLGVELQEPRGSDRVFMTEDKGQTSEKAIGIGSDFPSGGLSGTAKALFGGEERVGGSEGFDRAGVGNFGKREELGRGRRGEGGGGESGGEIRRQGAGELIILGGLKSIGGIQGKEEADGFGPIRRHGPEGKSEIEPRPRPRFSGKVLDRNKHRSGRNLGGRGEAGKKGSRVGHESDGSEEAEGDRRNEGEDARDKHESL</sequence>
<feature type="compositionally biased region" description="Basic and acidic residues" evidence="1">
    <location>
        <begin position="114"/>
        <end position="126"/>
    </location>
</feature>
<feature type="region of interest" description="Disordered" evidence="1">
    <location>
        <begin position="155"/>
        <end position="244"/>
    </location>
</feature>
<feature type="compositionally biased region" description="Basic and acidic residues" evidence="1">
    <location>
        <begin position="171"/>
        <end position="183"/>
    </location>
</feature>
<dbReference type="AlphaFoldDB" id="A0A0R2XG98"/>
<comment type="caution">
    <text evidence="2">The sequence shown here is derived from an EMBL/GenBank/DDBJ whole genome shotgun (WGS) entry which is preliminary data.</text>
</comment>
<accession>A0A0R2XG98</accession>
<feature type="region of interest" description="Disordered" evidence="1">
    <location>
        <begin position="100"/>
        <end position="137"/>
    </location>
</feature>
<evidence type="ECO:0000256" key="1">
    <source>
        <dbReference type="SAM" id="MobiDB-lite"/>
    </source>
</evidence>
<protein>
    <submittedName>
        <fullName evidence="2">Uncharacterized protein</fullName>
    </submittedName>
</protein>
<evidence type="ECO:0000313" key="2">
    <source>
        <dbReference type="EMBL" id="KRP33073.1"/>
    </source>
</evidence>
<evidence type="ECO:0000313" key="3">
    <source>
        <dbReference type="Proteomes" id="UP000051557"/>
    </source>
</evidence>
<name>A0A0R2XG98_9BACT</name>
<dbReference type="Proteomes" id="UP000051557">
    <property type="component" value="Unassembled WGS sequence"/>
</dbReference>
<organism evidence="2 3">
    <name type="scientific">Verrucomicrobia subdivision 6 bacterium BACL9 MAG-120820-bin42</name>
    <dbReference type="NCBI Taxonomy" id="1655634"/>
    <lineage>
        <taxon>Bacteria</taxon>
        <taxon>Pseudomonadati</taxon>
        <taxon>Verrucomicrobiota</taxon>
        <taxon>Verrucomicrobiia</taxon>
        <taxon>Verrucomicrobiales</taxon>
        <taxon>Verrucomicrobia subdivision 6</taxon>
    </lineage>
</organism>
<gene>
    <name evidence="2" type="ORF">ABS32_01435</name>
</gene>
<reference evidence="2 3" key="1">
    <citation type="submission" date="2015-10" db="EMBL/GenBank/DDBJ databases">
        <title>Metagenome-Assembled Genomes uncover a global brackish microbiome.</title>
        <authorList>
            <person name="Hugerth L.W."/>
            <person name="Larsson J."/>
            <person name="Alneberg J."/>
            <person name="Lindh M.V."/>
            <person name="Legrand C."/>
            <person name="Pinhassi J."/>
            <person name="Andersson A.F."/>
        </authorList>
    </citation>
    <scope>NUCLEOTIDE SEQUENCE [LARGE SCALE GENOMIC DNA]</scope>
    <source>
        <strain evidence="2">BACL9 MAG-120820-bin42</strain>
    </source>
</reference>
<dbReference type="EMBL" id="LIDM01000030">
    <property type="protein sequence ID" value="KRP33073.1"/>
    <property type="molecule type" value="Genomic_DNA"/>
</dbReference>
<feature type="compositionally biased region" description="Basic and acidic residues" evidence="1">
    <location>
        <begin position="208"/>
        <end position="221"/>
    </location>
</feature>
<feature type="region of interest" description="Disordered" evidence="1">
    <location>
        <begin position="34"/>
        <end position="57"/>
    </location>
</feature>
<feature type="compositionally biased region" description="Basic and acidic residues" evidence="1">
    <location>
        <begin position="228"/>
        <end position="244"/>
    </location>
</feature>
<proteinExistence type="predicted"/>